<reference evidence="4 5" key="1">
    <citation type="submission" date="2019-02" db="EMBL/GenBank/DDBJ databases">
        <title>Deep-cultivation of Planctomycetes and their phenomic and genomic characterization uncovers novel biology.</title>
        <authorList>
            <person name="Wiegand S."/>
            <person name="Jogler M."/>
            <person name="Boedeker C."/>
            <person name="Pinto D."/>
            <person name="Vollmers J."/>
            <person name="Rivas-Marin E."/>
            <person name="Kohn T."/>
            <person name="Peeters S.H."/>
            <person name="Heuer A."/>
            <person name="Rast P."/>
            <person name="Oberbeckmann S."/>
            <person name="Bunk B."/>
            <person name="Jeske O."/>
            <person name="Meyerdierks A."/>
            <person name="Storesund J.E."/>
            <person name="Kallscheuer N."/>
            <person name="Luecker S."/>
            <person name="Lage O.M."/>
            <person name="Pohl T."/>
            <person name="Merkel B.J."/>
            <person name="Hornburger P."/>
            <person name="Mueller R.-W."/>
            <person name="Bruemmer F."/>
            <person name="Labrenz M."/>
            <person name="Spormann A.M."/>
            <person name="Op den Camp H."/>
            <person name="Overmann J."/>
            <person name="Amann R."/>
            <person name="Jetten M.S.M."/>
            <person name="Mascher T."/>
            <person name="Medema M.H."/>
            <person name="Devos D.P."/>
            <person name="Kaster A.-K."/>
            <person name="Ovreas L."/>
            <person name="Rohde M."/>
            <person name="Galperin M.Y."/>
            <person name="Jogler C."/>
        </authorList>
    </citation>
    <scope>NUCLEOTIDE SEQUENCE [LARGE SCALE GENOMIC DNA]</scope>
    <source>
        <strain evidence="4 5">ETA_A8</strain>
    </source>
</reference>
<accession>A0A517YIJ3</accession>
<protein>
    <recommendedName>
        <fullName evidence="6">Alpha/beta hydrolase</fullName>
    </recommendedName>
</protein>
<dbReference type="Pfam" id="PF05990">
    <property type="entry name" value="DUF900"/>
    <property type="match status" value="1"/>
</dbReference>
<dbReference type="RefSeq" id="WP_145094885.1">
    <property type="nucleotide sequence ID" value="NZ_CP036274.1"/>
</dbReference>
<dbReference type="Proteomes" id="UP000315017">
    <property type="component" value="Chromosome"/>
</dbReference>
<feature type="compositionally biased region" description="Low complexity" evidence="1">
    <location>
        <begin position="436"/>
        <end position="454"/>
    </location>
</feature>
<dbReference type="AlphaFoldDB" id="A0A517YIJ3"/>
<keyword evidence="5" id="KW-1185">Reference proteome</keyword>
<keyword evidence="2" id="KW-0472">Membrane</keyword>
<dbReference type="PRINTS" id="PR01217">
    <property type="entry name" value="PRICHEXTENSN"/>
</dbReference>
<feature type="compositionally biased region" description="Low complexity" evidence="1">
    <location>
        <begin position="343"/>
        <end position="358"/>
    </location>
</feature>
<feature type="compositionally biased region" description="Pro residues" evidence="1">
    <location>
        <begin position="404"/>
        <end position="414"/>
    </location>
</feature>
<dbReference type="InterPro" id="IPR029058">
    <property type="entry name" value="AB_hydrolase_fold"/>
</dbReference>
<dbReference type="SUPFAM" id="SSF53474">
    <property type="entry name" value="alpha/beta-Hydrolases"/>
    <property type="match status" value="1"/>
</dbReference>
<proteinExistence type="predicted"/>
<feature type="compositionally biased region" description="Low complexity" evidence="1">
    <location>
        <begin position="84"/>
        <end position="98"/>
    </location>
</feature>
<evidence type="ECO:0000256" key="2">
    <source>
        <dbReference type="SAM" id="Phobius"/>
    </source>
</evidence>
<dbReference type="PANTHER" id="PTHR36513:SF1">
    <property type="entry name" value="TRANSMEMBRANE PROTEIN"/>
    <property type="match status" value="1"/>
</dbReference>
<evidence type="ECO:0008006" key="6">
    <source>
        <dbReference type="Google" id="ProtNLM"/>
    </source>
</evidence>
<feature type="compositionally biased region" description="Polar residues" evidence="1">
    <location>
        <begin position="375"/>
        <end position="390"/>
    </location>
</feature>
<keyword evidence="2" id="KW-1133">Transmembrane helix</keyword>
<dbReference type="EMBL" id="CP036274">
    <property type="protein sequence ID" value="QDU30053.1"/>
    <property type="molecule type" value="Genomic_DNA"/>
</dbReference>
<keyword evidence="2" id="KW-0812">Transmembrane</keyword>
<feature type="region of interest" description="Disordered" evidence="1">
    <location>
        <begin position="317"/>
        <end position="461"/>
    </location>
</feature>
<feature type="signal peptide" evidence="3">
    <location>
        <begin position="1"/>
        <end position="21"/>
    </location>
</feature>
<dbReference type="PANTHER" id="PTHR36513">
    <property type="entry name" value="ABC TRANSMEMBRANE TYPE-1 DOMAIN-CONTAINING PROTEIN"/>
    <property type="match status" value="1"/>
</dbReference>
<evidence type="ECO:0000256" key="1">
    <source>
        <dbReference type="SAM" id="MobiDB-lite"/>
    </source>
</evidence>
<dbReference type="KEGG" id="aagg:ETAA8_51720"/>
<feature type="compositionally biased region" description="Low complexity" evidence="1">
    <location>
        <begin position="148"/>
        <end position="166"/>
    </location>
</feature>
<evidence type="ECO:0000313" key="4">
    <source>
        <dbReference type="EMBL" id="QDU30053.1"/>
    </source>
</evidence>
<feature type="transmembrane region" description="Helical" evidence="2">
    <location>
        <begin position="599"/>
        <end position="618"/>
    </location>
</feature>
<dbReference type="OrthoDB" id="334507at2"/>
<feature type="region of interest" description="Disordered" evidence="1">
    <location>
        <begin position="80"/>
        <end position="198"/>
    </location>
</feature>
<feature type="chain" id="PRO_5021792650" description="Alpha/beta hydrolase" evidence="3">
    <location>
        <begin position="22"/>
        <end position="953"/>
    </location>
</feature>
<evidence type="ECO:0000256" key="3">
    <source>
        <dbReference type="SAM" id="SignalP"/>
    </source>
</evidence>
<dbReference type="PROSITE" id="PS51257">
    <property type="entry name" value="PROKAR_LIPOPROTEIN"/>
    <property type="match status" value="1"/>
</dbReference>
<keyword evidence="3" id="KW-0732">Signal</keyword>
<dbReference type="InterPro" id="IPR010297">
    <property type="entry name" value="DUF900_hydrolase"/>
</dbReference>
<organism evidence="4 5">
    <name type="scientific">Anatilimnocola aggregata</name>
    <dbReference type="NCBI Taxonomy" id="2528021"/>
    <lineage>
        <taxon>Bacteria</taxon>
        <taxon>Pseudomonadati</taxon>
        <taxon>Planctomycetota</taxon>
        <taxon>Planctomycetia</taxon>
        <taxon>Pirellulales</taxon>
        <taxon>Pirellulaceae</taxon>
        <taxon>Anatilimnocola</taxon>
    </lineage>
</organism>
<feature type="compositionally biased region" description="Pro residues" evidence="1">
    <location>
        <begin position="99"/>
        <end position="111"/>
    </location>
</feature>
<name>A0A517YIJ3_9BACT</name>
<gene>
    <name evidence="4" type="ORF">ETAA8_51720</name>
</gene>
<feature type="compositionally biased region" description="Polar residues" evidence="1">
    <location>
        <begin position="328"/>
        <end position="342"/>
    </location>
</feature>
<dbReference type="Gene3D" id="3.40.50.1820">
    <property type="entry name" value="alpha/beta hydrolase"/>
    <property type="match status" value="1"/>
</dbReference>
<feature type="region of interest" description="Disordered" evidence="1">
    <location>
        <begin position="261"/>
        <end position="304"/>
    </location>
</feature>
<sequence precursor="true">MMRLRCYISMLLGLALLGCSAEDGSQHAQAPTAQSSLAPSLAPLQSPLEVPADYIARRPASLAPAIVPAADDLPLWPPAPPVAQPAITPAPATTFQPFQPAPAPTSAPPLLPETVPQSPAPPVGTQPGENFIQPPFSPAPSNPAHSEAPPATTMPAVVPPTASTPSDFGPALGDPNPLRDPKADLQEPADTTPPVIPAPAPVAPVPTPPSIQPTAPATIGNPLRTYSLPLAGERPVRQFDQMPMAPVVPTAEAPAFVPRIPAEPAPGESRPLTVQSRVPEPMGSGGLLPHAPETTAQETIVTSPMPVVRTYSKLPRVSSALPKPGASRSVQPNSLSSLPKSNASNLSSGLVAGSNSSSLPRANLSPALPQYPAPNMTQQNPSGGSASPSDYNPADYGERYGQPVTPPSPVPPAATPTGEVTANDPPRFLSPGTKSDPPVAAPPAFAFPADGAGPATPPTAPQALATVEPEASQVPAAVEATPVEPAAPAPAFESPMFEAPAFVQPSAPESAAPNDAAPVLEEIAGAQAATAPQEVTLPPVKTDEPFDVVRVFYGTDRLPIIVNQDGLVQRLIRFTPPAILILLSLMGVGVVMAARQLTWLIGTSLLIVLSTLATWYSVRETIAIAERASLEEPKYSAEKSERGRVERGICEVTIPKTHKPGELEGPSILRLEVREDVSKHIVLRKTVRLQDQAFYEQLKAQVHQSPERELLVFVHGFNVTFEDAARRTAQMAKDLELRGAPVFFSWPADKYFLLTYGKDETNVGWATPHLKQFLLDIVAHTDAKAVNLVAHSMGNRALTTALREIDLELRDQARMFNQVVLAAPDIDADDFRDNIAPAIQRTAKQVTLYASANDIALGASRFFHRNARAGDTSRGLVLVAGMHTIDVSAIDGGPWGHSYYGASDPVLRDLHLLFGSLPPERRTWLKSNELDGQTYWAFRPTDTAKAPAIITPR</sequence>
<evidence type="ECO:0000313" key="5">
    <source>
        <dbReference type="Proteomes" id="UP000315017"/>
    </source>
</evidence>
<feature type="transmembrane region" description="Helical" evidence="2">
    <location>
        <begin position="574"/>
        <end position="592"/>
    </location>
</feature>